<reference evidence="2 3" key="1">
    <citation type="submission" date="2018-02" db="EMBL/GenBank/DDBJ databases">
        <title>The draft genome of Sphingobacterium sp. 5JN-11.</title>
        <authorList>
            <person name="Liu L."/>
            <person name="Li L."/>
            <person name="Liang L."/>
            <person name="Zhang X."/>
            <person name="Wang T."/>
        </authorList>
    </citation>
    <scope>NUCLEOTIDE SEQUENCE [LARGE SCALE GENOMIC DNA]</scope>
    <source>
        <strain evidence="2 3">5JN-11</strain>
    </source>
</reference>
<dbReference type="RefSeq" id="WP_105716746.1">
    <property type="nucleotide sequence ID" value="NZ_PVBQ01000006.1"/>
</dbReference>
<proteinExistence type="predicted"/>
<dbReference type="InterPro" id="IPR036028">
    <property type="entry name" value="SH3-like_dom_sf"/>
</dbReference>
<organism evidence="2 3">
    <name type="scientific">Sphingobacterium haloxyli</name>
    <dbReference type="NCBI Taxonomy" id="2100533"/>
    <lineage>
        <taxon>Bacteria</taxon>
        <taxon>Pseudomonadati</taxon>
        <taxon>Bacteroidota</taxon>
        <taxon>Sphingobacteriia</taxon>
        <taxon>Sphingobacteriales</taxon>
        <taxon>Sphingobacteriaceae</taxon>
        <taxon>Sphingobacterium</taxon>
    </lineage>
</organism>
<feature type="domain" description="SH3b" evidence="1">
    <location>
        <begin position="86"/>
        <end position="135"/>
    </location>
</feature>
<protein>
    <submittedName>
        <fullName evidence="2">SH3 domain-containing protein</fullName>
    </submittedName>
</protein>
<comment type="caution">
    <text evidence="2">The sequence shown here is derived from an EMBL/GenBank/DDBJ whole genome shotgun (WGS) entry which is preliminary data.</text>
</comment>
<keyword evidence="3" id="KW-1185">Reference proteome</keyword>
<dbReference type="SUPFAM" id="SSF50044">
    <property type="entry name" value="SH3-domain"/>
    <property type="match status" value="1"/>
</dbReference>
<evidence type="ECO:0000259" key="1">
    <source>
        <dbReference type="Pfam" id="PF08239"/>
    </source>
</evidence>
<accession>A0A2S9J447</accession>
<dbReference type="Pfam" id="PF08239">
    <property type="entry name" value="SH3_3"/>
    <property type="match status" value="1"/>
</dbReference>
<dbReference type="Proteomes" id="UP000239711">
    <property type="component" value="Unassembled WGS sequence"/>
</dbReference>
<sequence length="138" mass="15605">MTLFDKYKTLLDAAADAIIEGLQVIEQDRVLIIRCVAPNAEVKNKLWDIYSQIDPNFISGEVLLDVDVLSAVKGCKARFMADESILNIHKGPGVELPIIDRVRKGEVITLISRANVYWWLIRTDDTEGYCYAQHVELV</sequence>
<evidence type="ECO:0000313" key="3">
    <source>
        <dbReference type="Proteomes" id="UP000239711"/>
    </source>
</evidence>
<gene>
    <name evidence="2" type="ORF">C5745_09400</name>
</gene>
<dbReference type="Gene3D" id="2.30.30.40">
    <property type="entry name" value="SH3 Domains"/>
    <property type="match status" value="1"/>
</dbReference>
<dbReference type="OrthoDB" id="370541at2"/>
<dbReference type="AlphaFoldDB" id="A0A2S9J447"/>
<evidence type="ECO:0000313" key="2">
    <source>
        <dbReference type="EMBL" id="PRD47524.1"/>
    </source>
</evidence>
<name>A0A2S9J447_9SPHI</name>
<dbReference type="EMBL" id="PVBQ01000006">
    <property type="protein sequence ID" value="PRD47524.1"/>
    <property type="molecule type" value="Genomic_DNA"/>
</dbReference>
<dbReference type="InterPro" id="IPR003646">
    <property type="entry name" value="SH3-like_bac-type"/>
</dbReference>